<protein>
    <recommendedName>
        <fullName evidence="3">EF-hand domain-containing protein</fullName>
    </recommendedName>
</protein>
<evidence type="ECO:0000313" key="1">
    <source>
        <dbReference type="EMBL" id="CBY10641.1"/>
    </source>
</evidence>
<organism evidence="1">
    <name type="scientific">Oikopleura dioica</name>
    <name type="common">Tunicate</name>
    <dbReference type="NCBI Taxonomy" id="34765"/>
    <lineage>
        <taxon>Eukaryota</taxon>
        <taxon>Metazoa</taxon>
        <taxon>Chordata</taxon>
        <taxon>Tunicata</taxon>
        <taxon>Appendicularia</taxon>
        <taxon>Copelata</taxon>
        <taxon>Oikopleuridae</taxon>
        <taxon>Oikopleura</taxon>
    </lineage>
</organism>
<dbReference type="InParanoid" id="E4XJJ8"/>
<name>E4XJJ8_OIKDI</name>
<dbReference type="EMBL" id="FN653061">
    <property type="protein sequence ID" value="CBY10641.1"/>
    <property type="molecule type" value="Genomic_DNA"/>
</dbReference>
<evidence type="ECO:0008006" key="3">
    <source>
        <dbReference type="Google" id="ProtNLM"/>
    </source>
</evidence>
<keyword evidence="2" id="KW-1185">Reference proteome</keyword>
<reference evidence="1" key="1">
    <citation type="journal article" date="2010" name="Science">
        <title>Plasticity of animal genome architecture unmasked by rapid evolution of a pelagic tunicate.</title>
        <authorList>
            <person name="Denoeud F."/>
            <person name="Henriet S."/>
            <person name="Mungpakdee S."/>
            <person name="Aury J.M."/>
            <person name="Da Silva C."/>
            <person name="Brinkmann H."/>
            <person name="Mikhaleva J."/>
            <person name="Olsen L.C."/>
            <person name="Jubin C."/>
            <person name="Canestro C."/>
            <person name="Bouquet J.M."/>
            <person name="Danks G."/>
            <person name="Poulain J."/>
            <person name="Campsteijn C."/>
            <person name="Adamski M."/>
            <person name="Cross I."/>
            <person name="Yadetie F."/>
            <person name="Muffato M."/>
            <person name="Louis A."/>
            <person name="Butcher S."/>
            <person name="Tsagkogeorga G."/>
            <person name="Konrad A."/>
            <person name="Singh S."/>
            <person name="Jensen M.F."/>
            <person name="Cong E.H."/>
            <person name="Eikeseth-Otteraa H."/>
            <person name="Noel B."/>
            <person name="Anthouard V."/>
            <person name="Porcel B.M."/>
            <person name="Kachouri-Lafond R."/>
            <person name="Nishino A."/>
            <person name="Ugolini M."/>
            <person name="Chourrout P."/>
            <person name="Nishida H."/>
            <person name="Aasland R."/>
            <person name="Huzurbazar S."/>
            <person name="Westhof E."/>
            <person name="Delsuc F."/>
            <person name="Lehrach H."/>
            <person name="Reinhardt R."/>
            <person name="Weissenbach J."/>
            <person name="Roy S.W."/>
            <person name="Artiguenave F."/>
            <person name="Postlethwait J.H."/>
            <person name="Manak J.R."/>
            <person name="Thompson E.M."/>
            <person name="Jaillon O."/>
            <person name="Du Pasquier L."/>
            <person name="Boudinot P."/>
            <person name="Liberles D.A."/>
            <person name="Volff J.N."/>
            <person name="Philippe H."/>
            <person name="Lenhard B."/>
            <person name="Roest Crollius H."/>
            <person name="Wincker P."/>
            <person name="Chourrout D."/>
        </authorList>
    </citation>
    <scope>NUCLEOTIDE SEQUENCE [LARGE SCALE GENOMIC DNA]</scope>
</reference>
<proteinExistence type="predicted"/>
<accession>E4XJJ8</accession>
<dbReference type="AlphaFoldDB" id="E4XJJ8"/>
<gene>
    <name evidence="1" type="ORF">GSOID_T00012797001</name>
</gene>
<sequence length="39" mass="4470">MVDEADMDGEVSEAEFLRIMNKTEICLRQVPAPCLHCQF</sequence>
<evidence type="ECO:0000313" key="2">
    <source>
        <dbReference type="Proteomes" id="UP000001307"/>
    </source>
</evidence>
<dbReference type="Proteomes" id="UP000001307">
    <property type="component" value="Unassembled WGS sequence"/>
</dbReference>